<dbReference type="EMBL" id="AP023366">
    <property type="protein sequence ID" value="BCJ87079.1"/>
    <property type="molecule type" value="Genomic_DNA"/>
</dbReference>
<dbReference type="AlphaFoldDB" id="A0A7I8DDP3"/>
<reference evidence="1 2" key="1">
    <citation type="submission" date="2020-08" db="EMBL/GenBank/DDBJ databases">
        <title>Complete Genome Sequence of Effusibacillus dendaii Strain skT53, Isolated from Farmland soil.</title>
        <authorList>
            <person name="Konishi T."/>
            <person name="Kawasaki H."/>
        </authorList>
    </citation>
    <scope>NUCLEOTIDE SEQUENCE [LARGE SCALE GENOMIC DNA]</scope>
    <source>
        <strain evidence="2">skT53</strain>
    </source>
</reference>
<dbReference type="RefSeq" id="WP_200756727.1">
    <property type="nucleotide sequence ID" value="NZ_AP023366.1"/>
</dbReference>
<protein>
    <submittedName>
        <fullName evidence="1">Uncharacterized protein</fullName>
    </submittedName>
</protein>
<dbReference type="Proteomes" id="UP000593802">
    <property type="component" value="Chromosome"/>
</dbReference>
<gene>
    <name evidence="1" type="ORF">skT53_20640</name>
</gene>
<accession>A0A7I8DDP3</accession>
<name>A0A7I8DDP3_9BACL</name>
<dbReference type="KEGG" id="eff:skT53_20640"/>
<evidence type="ECO:0000313" key="2">
    <source>
        <dbReference type="Proteomes" id="UP000593802"/>
    </source>
</evidence>
<evidence type="ECO:0000313" key="1">
    <source>
        <dbReference type="EMBL" id="BCJ87079.1"/>
    </source>
</evidence>
<keyword evidence="2" id="KW-1185">Reference proteome</keyword>
<sequence length="71" mass="8047">MARVLQLELLHEGYKVRLAEDGRKGLDLALSESWDRQVGELDILLESQEHELKNEIDPVDHDLAVPNSCPV</sequence>
<organism evidence="1 2">
    <name type="scientific">Effusibacillus dendaii</name>
    <dbReference type="NCBI Taxonomy" id="2743772"/>
    <lineage>
        <taxon>Bacteria</taxon>
        <taxon>Bacillati</taxon>
        <taxon>Bacillota</taxon>
        <taxon>Bacilli</taxon>
        <taxon>Bacillales</taxon>
        <taxon>Alicyclobacillaceae</taxon>
        <taxon>Effusibacillus</taxon>
    </lineage>
</organism>
<proteinExistence type="predicted"/>